<dbReference type="Proteomes" id="UP000005087">
    <property type="component" value="Chromosome"/>
</dbReference>
<reference evidence="3 4" key="1">
    <citation type="submission" date="2011-09" db="EMBL/GenBank/DDBJ databases">
        <authorList>
            <consortium name="US DOE Joint Genome Institute (JGI-PGF)"/>
            <person name="Lucas S."/>
            <person name="Han J."/>
            <person name="Lapidus A."/>
            <person name="Cheng J.-F."/>
            <person name="Goodwin L."/>
            <person name="Pitluck S."/>
            <person name="Peters L."/>
            <person name="Land M.L."/>
            <person name="Hauser L."/>
            <person name="Brambilla E."/>
            <person name="Klenk H.-P."/>
            <person name="Woyke T.J."/>
        </authorList>
    </citation>
    <scope>NUCLEOTIDE SEQUENCE [LARGE SCALE GENOMIC DNA]</scope>
    <source>
        <strain evidence="3 4">K62</strain>
    </source>
</reference>
<accession>I1D5Z6</accession>
<evidence type="ECO:0000313" key="4">
    <source>
        <dbReference type="Proteomes" id="UP000005087"/>
    </source>
</evidence>
<feature type="compositionally biased region" description="Low complexity" evidence="1">
    <location>
        <begin position="51"/>
        <end position="60"/>
    </location>
</feature>
<feature type="compositionally biased region" description="Acidic residues" evidence="1">
    <location>
        <begin position="65"/>
        <end position="79"/>
    </location>
</feature>
<reference evidence="4" key="2">
    <citation type="submission" date="2012-01" db="EMBL/GenBank/DDBJ databases">
        <title>Noncontiguous Finished sequence of chromosome of Saccharomonospora glauca K62.</title>
        <authorList>
            <consortium name="US DOE Joint Genome Institute"/>
            <person name="Lucas S."/>
            <person name="Han J."/>
            <person name="Lapidus A."/>
            <person name="Cheng J.-F."/>
            <person name="Goodwin L."/>
            <person name="Pitluck S."/>
            <person name="Peters L."/>
            <person name="Mikhailova N."/>
            <person name="Held B."/>
            <person name="Detter J.C."/>
            <person name="Han C."/>
            <person name="Tapia R."/>
            <person name="Land M."/>
            <person name="Hauser L."/>
            <person name="Kyrpides N."/>
            <person name="Ivanova N."/>
            <person name="Pagani I."/>
            <person name="Brambilla E.-M."/>
            <person name="Klenk H.-P."/>
            <person name="Woyke T."/>
        </authorList>
    </citation>
    <scope>NUCLEOTIDE SEQUENCE [LARGE SCALE GENOMIC DNA]</scope>
    <source>
        <strain evidence="4">K62</strain>
    </source>
</reference>
<keyword evidence="4" id="KW-1185">Reference proteome</keyword>
<feature type="signal peptide" evidence="2">
    <location>
        <begin position="1"/>
        <end position="39"/>
    </location>
</feature>
<name>I1D5Z6_9PSEU</name>
<keyword evidence="2" id="KW-0732">Signal</keyword>
<sequence length="79" mass="8197">MPGAYGRGMTESTRRRSLRKILAGTALAAAMAASGFVTAACDDTRDGGGYQQEQQQEDQGPGNDVGDDEDGQGVEGDDD</sequence>
<dbReference type="HOGENOM" id="CLU_186146_0_0_11"/>
<dbReference type="EMBL" id="CM001484">
    <property type="protein sequence ID" value="EIF00371.1"/>
    <property type="molecule type" value="Genomic_DNA"/>
</dbReference>
<dbReference type="AlphaFoldDB" id="I1D5Z6"/>
<gene>
    <name evidence="3" type="ORF">SacglDRAFT_03511</name>
</gene>
<protein>
    <submittedName>
        <fullName evidence="3">Uncharacterized protein</fullName>
    </submittedName>
</protein>
<proteinExistence type="predicted"/>
<evidence type="ECO:0000256" key="1">
    <source>
        <dbReference type="SAM" id="MobiDB-lite"/>
    </source>
</evidence>
<feature type="chain" id="PRO_5039243147" evidence="2">
    <location>
        <begin position="40"/>
        <end position="79"/>
    </location>
</feature>
<dbReference type="STRING" id="928724.SacglDRAFT_03511"/>
<feature type="region of interest" description="Disordered" evidence="1">
    <location>
        <begin position="41"/>
        <end position="79"/>
    </location>
</feature>
<evidence type="ECO:0000256" key="2">
    <source>
        <dbReference type="SAM" id="SignalP"/>
    </source>
</evidence>
<organism evidence="3 4">
    <name type="scientific">Saccharomonospora glauca K62</name>
    <dbReference type="NCBI Taxonomy" id="928724"/>
    <lineage>
        <taxon>Bacteria</taxon>
        <taxon>Bacillati</taxon>
        <taxon>Actinomycetota</taxon>
        <taxon>Actinomycetes</taxon>
        <taxon>Pseudonocardiales</taxon>
        <taxon>Pseudonocardiaceae</taxon>
        <taxon>Saccharomonospora</taxon>
    </lineage>
</organism>
<evidence type="ECO:0000313" key="3">
    <source>
        <dbReference type="EMBL" id="EIF00371.1"/>
    </source>
</evidence>